<dbReference type="SUPFAM" id="SSF56935">
    <property type="entry name" value="Porins"/>
    <property type="match status" value="1"/>
</dbReference>
<dbReference type="Proteomes" id="UP000251842">
    <property type="component" value="Chromosome"/>
</dbReference>
<name>A0A344J7A5_9GAMM</name>
<dbReference type="OrthoDB" id="5974338at2"/>
<dbReference type="KEGG" id="lue:DCD74_09695"/>
<dbReference type="InterPro" id="IPR026364">
    <property type="entry name" value="Ax21"/>
</dbReference>
<proteinExistence type="predicted"/>
<organism evidence="2 3">
    <name type="scientific">Solilutibacter oculi</name>
    <dbReference type="NCBI Taxonomy" id="2698682"/>
    <lineage>
        <taxon>Bacteria</taxon>
        <taxon>Pseudomonadati</taxon>
        <taxon>Pseudomonadota</taxon>
        <taxon>Gammaproteobacteria</taxon>
        <taxon>Lysobacterales</taxon>
        <taxon>Lysobacteraceae</taxon>
        <taxon>Solilutibacter</taxon>
    </lineage>
</organism>
<evidence type="ECO:0000313" key="3">
    <source>
        <dbReference type="Proteomes" id="UP000251842"/>
    </source>
</evidence>
<dbReference type="Gene3D" id="2.40.160.10">
    <property type="entry name" value="Porin"/>
    <property type="match status" value="1"/>
</dbReference>
<feature type="chain" id="PRO_5016748461" evidence="1">
    <location>
        <begin position="21"/>
        <end position="200"/>
    </location>
</feature>
<dbReference type="InterPro" id="IPR023614">
    <property type="entry name" value="Porin_dom_sf"/>
</dbReference>
<dbReference type="NCBIfam" id="NF041455">
    <property type="entry name" value="DSF_Ax21"/>
    <property type="match status" value="1"/>
</dbReference>
<accession>A0A344J7A5</accession>
<evidence type="ECO:0000256" key="1">
    <source>
        <dbReference type="SAM" id="SignalP"/>
    </source>
</evidence>
<sequence length="200" mass="21220">MKKSLLALALLATVPFAASAADGINYNYAQGGYAHLNGDQDVKADGFTLEGSVAVAPNWHIFAGTQQLKDKDYDIGVDEWKIGAGFNTPISANTDFVARAAYQKLSTDDSDFGNGIVISGADLDGYSVEAGVRSALTPQFEGYAMAGYEKYSDNDGYEGPKGAYGRLGGQVKFNANWGVFGDVKFGDGDATWSVGPRISW</sequence>
<dbReference type="EMBL" id="CP029556">
    <property type="protein sequence ID" value="AXA84915.1"/>
    <property type="molecule type" value="Genomic_DNA"/>
</dbReference>
<dbReference type="RefSeq" id="WP_112927127.1">
    <property type="nucleotide sequence ID" value="NZ_CP029556.1"/>
</dbReference>
<gene>
    <name evidence="2" type="ORF">DCD74_09695</name>
</gene>
<reference evidence="3" key="1">
    <citation type="submission" date="2018-05" db="EMBL/GenBank/DDBJ databases">
        <title>Luteimonas pekinense sp. nov., isolated from human Meibomian gland secretions, Beijing, China.</title>
        <authorList>
            <person name="Wen T."/>
            <person name="Bai H."/>
            <person name="Lv H."/>
        </authorList>
    </citation>
    <scope>NUCLEOTIDE SEQUENCE [LARGE SCALE GENOMIC DNA]</scope>
    <source>
        <strain evidence="3">83-4</strain>
    </source>
</reference>
<keyword evidence="3" id="KW-1185">Reference proteome</keyword>
<dbReference type="AlphaFoldDB" id="A0A344J7A5"/>
<protein>
    <submittedName>
        <fullName evidence="2">Ax21 family protein</fullName>
    </submittedName>
</protein>
<feature type="signal peptide" evidence="1">
    <location>
        <begin position="1"/>
        <end position="20"/>
    </location>
</feature>
<evidence type="ECO:0000313" key="2">
    <source>
        <dbReference type="EMBL" id="AXA84915.1"/>
    </source>
</evidence>
<keyword evidence="1" id="KW-0732">Signal</keyword>